<comment type="function">
    <text evidence="3">Lytic transglycosylase with a strong preference for naked glycan strands that lack stem peptides.</text>
</comment>
<accession>A0A9X9X1C2</accession>
<dbReference type="Pfam" id="PF03330">
    <property type="entry name" value="DPBB_1"/>
    <property type="match status" value="1"/>
</dbReference>
<reference evidence="6" key="2">
    <citation type="journal article" date="2021" name="Syst. Appl. Microbiol.">
        <title>Roseomonas hellenica sp. nov., isolated from roots of wild-growing Alkanna tinctoria.</title>
        <authorList>
            <person name="Rat A."/>
            <person name="Naranjo H.D."/>
            <person name="Lebbe L."/>
            <person name="Cnockaert M."/>
            <person name="Krigas N."/>
            <person name="Grigoriadou K."/>
            <person name="Maloupa E."/>
            <person name="Willems A."/>
        </authorList>
    </citation>
    <scope>NUCLEOTIDE SEQUENCE</scope>
    <source>
        <strain evidence="6">LMG 31231</strain>
    </source>
</reference>
<dbReference type="EMBL" id="JAAEDM010000062">
    <property type="protein sequence ID" value="MBR0673201.1"/>
    <property type="molecule type" value="Genomic_DNA"/>
</dbReference>
<feature type="domain" description="RlpA-like protein double-psi beta-barrel" evidence="5">
    <location>
        <begin position="65"/>
        <end position="153"/>
    </location>
</feature>
<dbReference type="GO" id="GO:0000270">
    <property type="term" value="P:peptidoglycan metabolic process"/>
    <property type="evidence" value="ECO:0007669"/>
    <property type="project" value="UniProtKB-UniRule"/>
</dbReference>
<protein>
    <recommendedName>
        <fullName evidence="3">Endolytic peptidoglycan transglycosylase RlpA</fullName>
        <ecNumber evidence="3">4.2.2.-</ecNumber>
    </recommendedName>
</protein>
<dbReference type="Proteomes" id="UP001138751">
    <property type="component" value="Unassembled WGS sequence"/>
</dbReference>
<dbReference type="GO" id="GO:0071555">
    <property type="term" value="P:cell wall organization"/>
    <property type="evidence" value="ECO:0007669"/>
    <property type="project" value="UniProtKB-KW"/>
</dbReference>
<comment type="caution">
    <text evidence="6">The sequence shown here is derived from an EMBL/GenBank/DDBJ whole genome shotgun (WGS) entry which is preliminary data.</text>
</comment>
<dbReference type="EC" id="4.2.2.-" evidence="3"/>
<organism evidence="6 7">
    <name type="scientific">Neoroseomonas soli</name>
    <dbReference type="NCBI Taxonomy" id="1081025"/>
    <lineage>
        <taxon>Bacteria</taxon>
        <taxon>Pseudomonadati</taxon>
        <taxon>Pseudomonadota</taxon>
        <taxon>Alphaproteobacteria</taxon>
        <taxon>Acetobacterales</taxon>
        <taxon>Acetobacteraceae</taxon>
        <taxon>Neoroseomonas</taxon>
    </lineage>
</organism>
<evidence type="ECO:0000313" key="6">
    <source>
        <dbReference type="EMBL" id="MBR0673201.1"/>
    </source>
</evidence>
<evidence type="ECO:0000256" key="4">
    <source>
        <dbReference type="RuleBase" id="RU003495"/>
    </source>
</evidence>
<dbReference type="InterPro" id="IPR009009">
    <property type="entry name" value="RlpA-like_DPBB"/>
</dbReference>
<dbReference type="InterPro" id="IPR036908">
    <property type="entry name" value="RlpA-like_sf"/>
</dbReference>
<keyword evidence="7" id="KW-1185">Reference proteome</keyword>
<reference evidence="6" key="1">
    <citation type="submission" date="2020-01" db="EMBL/GenBank/DDBJ databases">
        <authorList>
            <person name="Rat A."/>
        </authorList>
    </citation>
    <scope>NUCLEOTIDE SEQUENCE</scope>
    <source>
        <strain evidence="6">LMG 31231</strain>
    </source>
</reference>
<dbReference type="GO" id="GO:0008932">
    <property type="term" value="F:lytic endotransglycosylase activity"/>
    <property type="evidence" value="ECO:0007669"/>
    <property type="project" value="UniProtKB-UniRule"/>
</dbReference>
<dbReference type="NCBIfam" id="TIGR00413">
    <property type="entry name" value="rlpA"/>
    <property type="match status" value="1"/>
</dbReference>
<evidence type="ECO:0000313" key="7">
    <source>
        <dbReference type="Proteomes" id="UP001138751"/>
    </source>
</evidence>
<dbReference type="InterPro" id="IPR034718">
    <property type="entry name" value="RlpA"/>
</dbReference>
<dbReference type="HAMAP" id="MF_02071">
    <property type="entry name" value="RlpA"/>
    <property type="match status" value="1"/>
</dbReference>
<dbReference type="AlphaFoldDB" id="A0A9X9X1C2"/>
<gene>
    <name evidence="3" type="primary">rlpA</name>
    <name evidence="6" type="ORF">GXW76_18645</name>
</gene>
<name>A0A9X9X1C2_9PROT</name>
<dbReference type="PANTHER" id="PTHR34183:SF8">
    <property type="entry name" value="ENDOLYTIC PEPTIDOGLYCAN TRANSGLYCOSYLASE RLPA-RELATED"/>
    <property type="match status" value="1"/>
</dbReference>
<dbReference type="CDD" id="cd22268">
    <property type="entry name" value="DPBB_RlpA-like"/>
    <property type="match status" value="1"/>
</dbReference>
<dbReference type="Gene3D" id="2.40.40.10">
    <property type="entry name" value="RlpA-like domain"/>
    <property type="match status" value="1"/>
</dbReference>
<dbReference type="SUPFAM" id="SSF50685">
    <property type="entry name" value="Barwin-like endoglucanases"/>
    <property type="match status" value="1"/>
</dbReference>
<keyword evidence="1 3" id="KW-0456">Lyase</keyword>
<comment type="similarity">
    <text evidence="3 4">Belongs to the RlpA family.</text>
</comment>
<evidence type="ECO:0000256" key="1">
    <source>
        <dbReference type="ARBA" id="ARBA00023239"/>
    </source>
</evidence>
<evidence type="ECO:0000256" key="3">
    <source>
        <dbReference type="HAMAP-Rule" id="MF_02071"/>
    </source>
</evidence>
<sequence length="166" mass="17739">MPDRLAEDLRKVRGGRSRKATLRVVASCAVLGFSSLTMGCAQSAEGGPQPVASATVDRPVGEPQVGTASYYARHFTGRRMASGGRFDPHSDTIAHRTLPFGTVVRVTNLNNGLSTTGTVQDRGPWTRGRIVDLSPRIARNLNMIQSGLAQVEVVPVERVEVAEAAD</sequence>
<evidence type="ECO:0000256" key="2">
    <source>
        <dbReference type="ARBA" id="ARBA00023316"/>
    </source>
</evidence>
<evidence type="ECO:0000259" key="5">
    <source>
        <dbReference type="Pfam" id="PF03330"/>
    </source>
</evidence>
<dbReference type="InterPro" id="IPR012997">
    <property type="entry name" value="RplA"/>
</dbReference>
<dbReference type="PANTHER" id="PTHR34183">
    <property type="entry name" value="ENDOLYTIC PEPTIDOGLYCAN TRANSGLYCOSYLASE RLPA"/>
    <property type="match status" value="1"/>
</dbReference>
<proteinExistence type="inferred from homology"/>
<keyword evidence="2 3" id="KW-0961">Cell wall biogenesis/degradation</keyword>